<name>A0ABU5YDI6_9FLAO</name>
<organism evidence="1 2">
    <name type="scientific">Capnocytophaga gingivalis</name>
    <dbReference type="NCBI Taxonomy" id="1017"/>
    <lineage>
        <taxon>Bacteria</taxon>
        <taxon>Pseudomonadati</taxon>
        <taxon>Bacteroidota</taxon>
        <taxon>Flavobacteriia</taxon>
        <taxon>Flavobacteriales</taxon>
        <taxon>Flavobacteriaceae</taxon>
        <taxon>Capnocytophaga</taxon>
    </lineage>
</organism>
<proteinExistence type="predicted"/>
<protein>
    <recommendedName>
        <fullName evidence="3">MarR family transcriptional regulator</fullName>
    </recommendedName>
</protein>
<dbReference type="RefSeq" id="WP_273087753.1">
    <property type="nucleotide sequence ID" value="NZ_CAJPPZ010000132.1"/>
</dbReference>
<comment type="caution">
    <text evidence="1">The sequence shown here is derived from an EMBL/GenBank/DDBJ whole genome shotgun (WGS) entry which is preliminary data.</text>
</comment>
<sequence>MKDIDFITLVIIYKKKKISSSYFFHQILTYIGIPDSIHDVLVSLEKKDLIKSEGYFDDTSKLIKNISLTMAGEKVLQEDFTKEKRDNIKEYYNNDLLNKILS</sequence>
<reference evidence="1 2" key="1">
    <citation type="submission" date="2023-12" db="EMBL/GenBank/DDBJ databases">
        <title>Genomic sequences of Capnocytophaga and Parvimonas strains.</title>
        <authorList>
            <person name="Watt R.M."/>
            <person name="Wang M."/>
            <person name="Yang T."/>
            <person name="Tong W.M."/>
        </authorList>
    </citation>
    <scope>NUCLEOTIDE SEQUENCE [LARGE SCALE GENOMIC DNA]</scope>
    <source>
        <strain evidence="1 2">CCUG 13156</strain>
    </source>
</reference>
<evidence type="ECO:0000313" key="1">
    <source>
        <dbReference type="EMBL" id="MEB3041962.1"/>
    </source>
</evidence>
<keyword evidence="2" id="KW-1185">Reference proteome</keyword>
<accession>A0ABU5YDI6</accession>
<gene>
    <name evidence="1" type="ORF">VJJ49_14880</name>
</gene>
<evidence type="ECO:0000313" key="2">
    <source>
        <dbReference type="Proteomes" id="UP001324270"/>
    </source>
</evidence>
<evidence type="ECO:0008006" key="3">
    <source>
        <dbReference type="Google" id="ProtNLM"/>
    </source>
</evidence>
<dbReference type="EMBL" id="JAYKBV010000046">
    <property type="protein sequence ID" value="MEB3041962.1"/>
    <property type="molecule type" value="Genomic_DNA"/>
</dbReference>
<dbReference type="Proteomes" id="UP001324270">
    <property type="component" value="Unassembled WGS sequence"/>
</dbReference>